<sequence length="237" mass="27086">MEDSLCIQKEKFCDMIVDCPDNSDEKNCDDTECLNSPKGLDYFGTENKTVDKEECQRWDSMAPHQHNFSVAFMGLSASEHENYCRNPNDDRMPWCFTVNSTVRIQYCKIPECENSNDCKTTESGSEYSGKQNSTSEGILCQRWDRTTPHQPDPRISFPGATLAAQENFCRNPNNLSSDPWCYTVDPNVRWQTCDCFACLEDRLCIQNEKFCDMIEDCPDKSDEENCGGKSHGYKSGE</sequence>
<evidence type="ECO:0000259" key="3">
    <source>
        <dbReference type="PROSITE" id="PS50070"/>
    </source>
</evidence>
<dbReference type="InterPro" id="IPR018056">
    <property type="entry name" value="Kringle_CS"/>
</dbReference>
<dbReference type="PANTHER" id="PTHR24261:SF7">
    <property type="entry name" value="KRINGLE DOMAIN-CONTAINING PROTEIN"/>
    <property type="match status" value="1"/>
</dbReference>
<dbReference type="InterPro" id="IPR036055">
    <property type="entry name" value="LDL_receptor-like_sf"/>
</dbReference>
<dbReference type="InterPro" id="IPR000001">
    <property type="entry name" value="Kringle"/>
</dbReference>
<dbReference type="PROSITE" id="PS50068">
    <property type="entry name" value="LDLRA_2"/>
    <property type="match status" value="1"/>
</dbReference>
<dbReference type="InterPro" id="IPR013806">
    <property type="entry name" value="Kringle-like"/>
</dbReference>
<feature type="domain" description="Kringle" evidence="3">
    <location>
        <begin position="38"/>
        <end position="112"/>
    </location>
</feature>
<dbReference type="EMBL" id="JH818961">
    <property type="protein sequence ID" value="EKC22370.1"/>
    <property type="molecule type" value="Genomic_DNA"/>
</dbReference>
<dbReference type="PRINTS" id="PR00261">
    <property type="entry name" value="LDLRECEPTOR"/>
</dbReference>
<keyword evidence="1" id="KW-0420">Kringle</keyword>
<proteinExistence type="predicted"/>
<dbReference type="PROSITE" id="PS00021">
    <property type="entry name" value="KRINGLE_1"/>
    <property type="match status" value="2"/>
</dbReference>
<comment type="caution">
    <text evidence="1">Lacks conserved residue(s) required for the propagation of feature annotation.</text>
</comment>
<dbReference type="GO" id="GO:0005102">
    <property type="term" value="F:signaling receptor binding"/>
    <property type="evidence" value="ECO:0007669"/>
    <property type="project" value="TreeGrafter"/>
</dbReference>
<organism evidence="4">
    <name type="scientific">Magallana gigas</name>
    <name type="common">Pacific oyster</name>
    <name type="synonym">Crassostrea gigas</name>
    <dbReference type="NCBI Taxonomy" id="29159"/>
    <lineage>
        <taxon>Eukaryota</taxon>
        <taxon>Metazoa</taxon>
        <taxon>Spiralia</taxon>
        <taxon>Lophotrochozoa</taxon>
        <taxon>Mollusca</taxon>
        <taxon>Bivalvia</taxon>
        <taxon>Autobranchia</taxon>
        <taxon>Pteriomorphia</taxon>
        <taxon>Ostreida</taxon>
        <taxon>Ostreoidea</taxon>
        <taxon>Ostreidae</taxon>
        <taxon>Magallana</taxon>
    </lineage>
</organism>
<dbReference type="Gene3D" id="2.40.20.10">
    <property type="entry name" value="Plasminogen Kringle 4"/>
    <property type="match status" value="2"/>
</dbReference>
<dbReference type="PROSITE" id="PS50070">
    <property type="entry name" value="KRINGLE_2"/>
    <property type="match status" value="2"/>
</dbReference>
<dbReference type="InterPro" id="IPR050759">
    <property type="entry name" value="Serine_protease_kringle"/>
</dbReference>
<keyword evidence="1" id="KW-1015">Disulfide bond</keyword>
<protein>
    <submittedName>
        <fullName evidence="4">Hepatocyte growth factor-like protein</fullName>
    </submittedName>
</protein>
<dbReference type="HOGENOM" id="CLU_1171624_0_0_1"/>
<dbReference type="InterPro" id="IPR023415">
    <property type="entry name" value="LDLR_class-A_CS"/>
</dbReference>
<dbReference type="SUPFAM" id="SSF57440">
    <property type="entry name" value="Kringle-like"/>
    <property type="match status" value="2"/>
</dbReference>
<evidence type="ECO:0000313" key="4">
    <source>
        <dbReference type="EMBL" id="EKC22370.1"/>
    </source>
</evidence>
<dbReference type="InParanoid" id="K1Q0M4"/>
<name>K1Q0M4_MAGGI</name>
<feature type="domain" description="Kringle" evidence="3">
    <location>
        <begin position="123"/>
        <end position="198"/>
    </location>
</feature>
<dbReference type="PRINTS" id="PR00018">
    <property type="entry name" value="KRINGLE"/>
</dbReference>
<dbReference type="CDD" id="cd00108">
    <property type="entry name" value="KR"/>
    <property type="match status" value="2"/>
</dbReference>
<accession>K1Q0M4</accession>
<feature type="disulfide bond" evidence="1">
    <location>
        <begin position="84"/>
        <end position="107"/>
    </location>
</feature>
<dbReference type="PANTHER" id="PTHR24261">
    <property type="entry name" value="PLASMINOGEN-RELATED"/>
    <property type="match status" value="1"/>
</dbReference>
<dbReference type="Pfam" id="PF00051">
    <property type="entry name" value="Kringle"/>
    <property type="match status" value="2"/>
</dbReference>
<dbReference type="GO" id="GO:0005615">
    <property type="term" value="C:extracellular space"/>
    <property type="evidence" value="ECO:0007669"/>
    <property type="project" value="TreeGrafter"/>
</dbReference>
<dbReference type="SUPFAM" id="SSF57424">
    <property type="entry name" value="LDL receptor-like module"/>
    <property type="match status" value="1"/>
</dbReference>
<dbReference type="Pfam" id="PF00057">
    <property type="entry name" value="Ldl_recept_a"/>
    <property type="match status" value="1"/>
</dbReference>
<dbReference type="Gene3D" id="4.10.400.10">
    <property type="entry name" value="Low-density Lipoprotein Receptor"/>
    <property type="match status" value="1"/>
</dbReference>
<dbReference type="GO" id="GO:0004175">
    <property type="term" value="F:endopeptidase activity"/>
    <property type="evidence" value="ECO:0007669"/>
    <property type="project" value="TreeGrafter"/>
</dbReference>
<dbReference type="InterPro" id="IPR038178">
    <property type="entry name" value="Kringle_sf"/>
</dbReference>
<dbReference type="InterPro" id="IPR002172">
    <property type="entry name" value="LDrepeatLR_classA_rpt"/>
</dbReference>
<dbReference type="Gene3D" id="4.10.1220.10">
    <property type="entry name" value="EGF-type module"/>
    <property type="match status" value="1"/>
</dbReference>
<dbReference type="PROSITE" id="PS01209">
    <property type="entry name" value="LDLRA_1"/>
    <property type="match status" value="1"/>
</dbReference>
<reference evidence="4" key="1">
    <citation type="journal article" date="2012" name="Nature">
        <title>The oyster genome reveals stress adaptation and complexity of shell formation.</title>
        <authorList>
            <person name="Zhang G."/>
            <person name="Fang X."/>
            <person name="Guo X."/>
            <person name="Li L."/>
            <person name="Luo R."/>
            <person name="Xu F."/>
            <person name="Yang P."/>
            <person name="Zhang L."/>
            <person name="Wang X."/>
            <person name="Qi H."/>
            <person name="Xiong Z."/>
            <person name="Que H."/>
            <person name="Xie Y."/>
            <person name="Holland P.W."/>
            <person name="Paps J."/>
            <person name="Zhu Y."/>
            <person name="Wu F."/>
            <person name="Chen Y."/>
            <person name="Wang J."/>
            <person name="Peng C."/>
            <person name="Meng J."/>
            <person name="Yang L."/>
            <person name="Liu J."/>
            <person name="Wen B."/>
            <person name="Zhang N."/>
            <person name="Huang Z."/>
            <person name="Zhu Q."/>
            <person name="Feng Y."/>
            <person name="Mount A."/>
            <person name="Hedgecock D."/>
            <person name="Xu Z."/>
            <person name="Liu Y."/>
            <person name="Domazet-Loso T."/>
            <person name="Du Y."/>
            <person name="Sun X."/>
            <person name="Zhang S."/>
            <person name="Liu B."/>
            <person name="Cheng P."/>
            <person name="Jiang X."/>
            <person name="Li J."/>
            <person name="Fan D."/>
            <person name="Wang W."/>
            <person name="Fu W."/>
            <person name="Wang T."/>
            <person name="Wang B."/>
            <person name="Zhang J."/>
            <person name="Peng Z."/>
            <person name="Li Y."/>
            <person name="Li N."/>
            <person name="Wang J."/>
            <person name="Chen M."/>
            <person name="He Y."/>
            <person name="Tan F."/>
            <person name="Song X."/>
            <person name="Zheng Q."/>
            <person name="Huang R."/>
            <person name="Yang H."/>
            <person name="Du X."/>
            <person name="Chen L."/>
            <person name="Yang M."/>
            <person name="Gaffney P.M."/>
            <person name="Wang S."/>
            <person name="Luo L."/>
            <person name="She Z."/>
            <person name="Ming Y."/>
            <person name="Huang W."/>
            <person name="Zhang S."/>
            <person name="Huang B."/>
            <person name="Zhang Y."/>
            <person name="Qu T."/>
            <person name="Ni P."/>
            <person name="Miao G."/>
            <person name="Wang J."/>
            <person name="Wang Q."/>
            <person name="Steinberg C.E."/>
            <person name="Wang H."/>
            <person name="Li N."/>
            <person name="Qian L."/>
            <person name="Zhang G."/>
            <person name="Li Y."/>
            <person name="Yang H."/>
            <person name="Liu X."/>
            <person name="Wang J."/>
            <person name="Yin Y."/>
            <person name="Wang J."/>
        </authorList>
    </citation>
    <scope>NUCLEOTIDE SEQUENCE [LARGE SCALE GENOMIC DNA]</scope>
    <source>
        <strain evidence="4">05x7-T-G4-1.051#20</strain>
    </source>
</reference>
<gene>
    <name evidence="4" type="ORF">CGI_10002401</name>
</gene>
<dbReference type="SMART" id="SM00192">
    <property type="entry name" value="LDLa"/>
    <property type="match status" value="2"/>
</dbReference>
<evidence type="ECO:0000256" key="2">
    <source>
        <dbReference type="PROSITE-ProRule" id="PRU00124"/>
    </source>
</evidence>
<dbReference type="AlphaFoldDB" id="K1Q0M4"/>
<dbReference type="SMART" id="SM00130">
    <property type="entry name" value="KR"/>
    <property type="match status" value="2"/>
</dbReference>
<evidence type="ECO:0000256" key="1">
    <source>
        <dbReference type="PROSITE-ProRule" id="PRU00121"/>
    </source>
</evidence>
<feature type="disulfide bond" evidence="2">
    <location>
        <begin position="211"/>
        <end position="226"/>
    </location>
</feature>
<dbReference type="CDD" id="cd00112">
    <property type="entry name" value="LDLa"/>
    <property type="match status" value="2"/>
</dbReference>